<dbReference type="EMBL" id="CCAG010016286">
    <property type="status" value="NOT_ANNOTATED_CDS"/>
    <property type="molecule type" value="Genomic_DNA"/>
</dbReference>
<keyword evidence="2" id="KW-1185">Reference proteome</keyword>
<dbReference type="Proteomes" id="UP000092444">
    <property type="component" value="Unassembled WGS sequence"/>
</dbReference>
<evidence type="ECO:0000313" key="1">
    <source>
        <dbReference type="EnsemblMetazoa" id="GMOY005792-PA"/>
    </source>
</evidence>
<name>A0A1B0FPF3_GLOMM</name>
<sequence length="99" mass="11395">MPRSLKVSWYSSPKMNVTLVNVRGLAINVTSEKYKVHKFKLTQQLTSKSSLKLSEVLVESPTAVSCNDMEEDIFLNLRENDLILFTYIATESNARRWIQ</sequence>
<reference evidence="1" key="1">
    <citation type="submission" date="2020-05" db="UniProtKB">
        <authorList>
            <consortium name="EnsemblMetazoa"/>
        </authorList>
    </citation>
    <scope>IDENTIFICATION</scope>
    <source>
        <strain evidence="1">Yale</strain>
    </source>
</reference>
<dbReference type="VEuPathDB" id="VectorBase:GMOY005792"/>
<protein>
    <submittedName>
        <fullName evidence="1">Uncharacterized protein</fullName>
    </submittedName>
</protein>
<accession>A0A1B0FPF3</accession>
<organism evidence="1 2">
    <name type="scientific">Glossina morsitans morsitans</name>
    <name type="common">Savannah tsetse fly</name>
    <dbReference type="NCBI Taxonomy" id="37546"/>
    <lineage>
        <taxon>Eukaryota</taxon>
        <taxon>Metazoa</taxon>
        <taxon>Ecdysozoa</taxon>
        <taxon>Arthropoda</taxon>
        <taxon>Hexapoda</taxon>
        <taxon>Insecta</taxon>
        <taxon>Pterygota</taxon>
        <taxon>Neoptera</taxon>
        <taxon>Endopterygota</taxon>
        <taxon>Diptera</taxon>
        <taxon>Brachycera</taxon>
        <taxon>Muscomorpha</taxon>
        <taxon>Hippoboscoidea</taxon>
        <taxon>Glossinidae</taxon>
        <taxon>Glossina</taxon>
    </lineage>
</organism>
<evidence type="ECO:0000313" key="2">
    <source>
        <dbReference type="Proteomes" id="UP000092444"/>
    </source>
</evidence>
<dbReference type="AlphaFoldDB" id="A0A1B0FPF3"/>
<proteinExistence type="predicted"/>
<dbReference type="EnsemblMetazoa" id="GMOY005792-RA">
    <property type="protein sequence ID" value="GMOY005792-PA"/>
    <property type="gene ID" value="GMOY005792"/>
</dbReference>